<dbReference type="EMBL" id="JAGSXH010000033">
    <property type="protein sequence ID" value="MBS2963737.1"/>
    <property type="molecule type" value="Genomic_DNA"/>
</dbReference>
<organism evidence="2 3">
    <name type="scientific">Actinocrinis puniceicyclus</name>
    <dbReference type="NCBI Taxonomy" id="977794"/>
    <lineage>
        <taxon>Bacteria</taxon>
        <taxon>Bacillati</taxon>
        <taxon>Actinomycetota</taxon>
        <taxon>Actinomycetes</taxon>
        <taxon>Catenulisporales</taxon>
        <taxon>Actinospicaceae</taxon>
        <taxon>Actinocrinis</taxon>
    </lineage>
</organism>
<dbReference type="RefSeq" id="WP_211467712.1">
    <property type="nucleotide sequence ID" value="NZ_JAGSXH010000033.1"/>
</dbReference>
<evidence type="ECO:0000256" key="1">
    <source>
        <dbReference type="SAM" id="MobiDB-lite"/>
    </source>
</evidence>
<reference evidence="2" key="1">
    <citation type="submission" date="2021-04" db="EMBL/GenBank/DDBJ databases">
        <title>Genome based classification of Actinospica acidithermotolerans sp. nov., an actinobacterium isolated from an Indonesian hot spring.</title>
        <authorList>
            <person name="Kusuma A.B."/>
            <person name="Putra K.E."/>
            <person name="Nafisah S."/>
            <person name="Loh J."/>
            <person name="Nouioui I."/>
            <person name="Goodfellow M."/>
        </authorList>
    </citation>
    <scope>NUCLEOTIDE SEQUENCE</scope>
    <source>
        <strain evidence="2">DSM 45618</strain>
    </source>
</reference>
<comment type="caution">
    <text evidence="2">The sequence shown here is derived from an EMBL/GenBank/DDBJ whole genome shotgun (WGS) entry which is preliminary data.</text>
</comment>
<name>A0A8J7WPX6_9ACTN</name>
<protein>
    <submittedName>
        <fullName evidence="2">Uncharacterized protein</fullName>
    </submittedName>
</protein>
<evidence type="ECO:0000313" key="2">
    <source>
        <dbReference type="EMBL" id="MBS2963737.1"/>
    </source>
</evidence>
<accession>A0A8J7WPX6</accession>
<proteinExistence type="predicted"/>
<feature type="region of interest" description="Disordered" evidence="1">
    <location>
        <begin position="216"/>
        <end position="236"/>
    </location>
</feature>
<feature type="region of interest" description="Disordered" evidence="1">
    <location>
        <begin position="472"/>
        <end position="507"/>
    </location>
</feature>
<gene>
    <name evidence="2" type="ORF">KGA66_11805</name>
</gene>
<evidence type="ECO:0000313" key="3">
    <source>
        <dbReference type="Proteomes" id="UP000677913"/>
    </source>
</evidence>
<feature type="compositionally biased region" description="Pro residues" evidence="1">
    <location>
        <begin position="473"/>
        <end position="482"/>
    </location>
</feature>
<sequence>MSALAALARVEAFEAGRAVPLATVRHVHLSARPLVFVPVLMAGEAAAPLAALVGTDRTDPRLLVVDQPRDRDQRFVFLAELARIVLDHVAQCRGETELVEATRNHEQWERHLDAPQLVVPNPGGIEAMRLLGRSARFRSAQGPYPVDPLVPVLGRYLTWFAQDRAPTAGSSVCLALTEVLAAHWATGQSALEDQHLAALLAWIVPDRFGPAGAGLTGPQAAALAEDPDRWPSAGPATDPEFDTGVLSALIAAQQRAEGDADAAHAARRALREALRGRLQPTWDLLWQGLDLLRALPEAGHDEHRWRVDRGRFTDFARAVDEGAPPQPRRESAVAAARRLADLEAAQEAYDKQRALDDPLMLAAYRVTGEAFAGTVVAVDAERRDTSGRTPKPRPRVWLRTADQVVLRQGTKVACPQRPNQRPSIVSVTRQGADCVVELELSNDMGRKAVPDEGSVPEPGESRCYATVLAAEFFPPPPLPDPEQTPWTHGGPPAQYTPAGADHDEDWH</sequence>
<keyword evidence="3" id="KW-1185">Reference proteome</keyword>
<dbReference type="AlphaFoldDB" id="A0A8J7WPX6"/>
<dbReference type="Proteomes" id="UP000677913">
    <property type="component" value="Unassembled WGS sequence"/>
</dbReference>